<dbReference type="Gene3D" id="3.20.20.140">
    <property type="entry name" value="Metal-dependent hydrolases"/>
    <property type="match status" value="1"/>
</dbReference>
<evidence type="ECO:0000313" key="12">
    <source>
        <dbReference type="EMBL" id="TKR78087.1"/>
    </source>
</evidence>
<feature type="active site" description="Proton donor/acceptor" evidence="9">
    <location>
        <position position="302"/>
    </location>
</feature>
<dbReference type="Pfam" id="PF01979">
    <property type="entry name" value="Amidohydro_1"/>
    <property type="match status" value="1"/>
</dbReference>
<evidence type="ECO:0000256" key="8">
    <source>
        <dbReference type="PIRNR" id="PIRNR038994"/>
    </source>
</evidence>
<evidence type="ECO:0000256" key="5">
    <source>
        <dbReference type="ARBA" id="ARBA00022801"/>
    </source>
</evidence>
<accession>A0A4U5N658</accession>
<dbReference type="InterPro" id="IPR032466">
    <property type="entry name" value="Metal_Hydrolase"/>
</dbReference>
<comment type="cofactor">
    <cofactor evidence="10">
        <name>a divalent metal cation</name>
        <dbReference type="ChEBI" id="CHEBI:60240"/>
    </cofactor>
    <text evidence="10">Binds 1 divalent metal cation per subunit.</text>
</comment>
<comment type="caution">
    <text evidence="12">The sequence shown here is derived from an EMBL/GenBank/DDBJ whole genome shotgun (WGS) entry which is preliminary data.</text>
</comment>
<dbReference type="PIRSF" id="PIRSF038994">
    <property type="entry name" value="NagA"/>
    <property type="match status" value="1"/>
</dbReference>
<dbReference type="GO" id="GO:0046872">
    <property type="term" value="F:metal ion binding"/>
    <property type="evidence" value="ECO:0007669"/>
    <property type="project" value="UniProtKB-KW"/>
</dbReference>
<evidence type="ECO:0000313" key="13">
    <source>
        <dbReference type="Proteomes" id="UP000298663"/>
    </source>
</evidence>
<dbReference type="SUPFAM" id="SSF51338">
    <property type="entry name" value="Composite domain of metallo-dependent hydrolases"/>
    <property type="match status" value="1"/>
</dbReference>
<dbReference type="Gene3D" id="2.30.40.10">
    <property type="entry name" value="Urease, subunit C, domain 1"/>
    <property type="match status" value="1"/>
</dbReference>
<dbReference type="PANTHER" id="PTHR11113:SF14">
    <property type="entry name" value="N-ACETYLGLUCOSAMINE-6-PHOSPHATE DEACETYLASE"/>
    <property type="match status" value="1"/>
</dbReference>
<dbReference type="EMBL" id="AZBU02000005">
    <property type="protein sequence ID" value="TKR78087.1"/>
    <property type="molecule type" value="Genomic_DNA"/>
</dbReference>
<feature type="domain" description="Amidohydrolase-related" evidence="11">
    <location>
        <begin position="70"/>
        <end position="398"/>
    </location>
</feature>
<gene>
    <name evidence="12" type="ORF">L596_018950</name>
</gene>
<evidence type="ECO:0000256" key="3">
    <source>
        <dbReference type="ARBA" id="ARBA00018029"/>
    </source>
</evidence>
<protein>
    <recommendedName>
        <fullName evidence="3 8">N-acetylglucosamine-6-phosphate deacetylase</fullName>
        <ecNumber evidence="2 8">3.5.1.25</ecNumber>
    </recommendedName>
</protein>
<proteinExistence type="inferred from homology"/>
<evidence type="ECO:0000256" key="2">
    <source>
        <dbReference type="ARBA" id="ARBA00011899"/>
    </source>
</evidence>
<feature type="binding site" evidence="10">
    <location>
        <position position="152"/>
    </location>
    <ligand>
        <name>Zn(2+)</name>
        <dbReference type="ChEBI" id="CHEBI:29105"/>
    </ligand>
</feature>
<dbReference type="EC" id="3.5.1.25" evidence="2 8"/>
<keyword evidence="5 8" id="KW-0378">Hydrolase</keyword>
<dbReference type="InterPro" id="IPR011059">
    <property type="entry name" value="Metal-dep_hydrolase_composite"/>
</dbReference>
<keyword evidence="4 10" id="KW-0479">Metal-binding</keyword>
<dbReference type="STRING" id="34508.A0A4U5N658"/>
<dbReference type="GO" id="GO:0106279">
    <property type="term" value="P:negative regulation of UDP-N-acetylglucosamine biosynthetic process"/>
    <property type="evidence" value="ECO:0007669"/>
    <property type="project" value="UniProtKB-ARBA"/>
</dbReference>
<sequence>MGALRTSFRNFDLKDHEGKLLQFVNCRILRDSKFVAEHLWVEGGRIKNPEKVFFEERRRADVQIDCGGLILCPGFIDVQFNGGFGIDFSSIESEKFEKGVEFVAKKLLGYGVTSFLPTIITSKPEIYHNHLPLLKRKSGSRFGAEILGAHLEGPFISKAKKGAHPIENVVEDMGPNPAVMLLKMYGSLDNVLMVTIAPELSGALQAIEFMDQNGVIVSIGHSSAGLICGEEAFSAGARSITHLFNGMLSYHHRDPGLVGLLASKYIQRDLYYGMISDGIHTHDSALRLAHRTRPEGLVLVTDAISAFGMGEGVHRLGDQTVRVKGFHAVIEGTETTAGSVASMPFCVQRLVKAARCSLEEALECATLRPAQLLRIDDRKGTLAFGADADFILIDESVQIFATFIGAERVFLNPKPN</sequence>
<reference evidence="12 13" key="1">
    <citation type="journal article" date="2015" name="Genome Biol.">
        <title>Comparative genomics of Steinernema reveals deeply conserved gene regulatory networks.</title>
        <authorList>
            <person name="Dillman A.R."/>
            <person name="Macchietto M."/>
            <person name="Porter C.F."/>
            <person name="Rogers A."/>
            <person name="Williams B."/>
            <person name="Antoshechkin I."/>
            <person name="Lee M.M."/>
            <person name="Goodwin Z."/>
            <person name="Lu X."/>
            <person name="Lewis E.E."/>
            <person name="Goodrich-Blair H."/>
            <person name="Stock S.P."/>
            <person name="Adams B.J."/>
            <person name="Sternberg P.W."/>
            <person name="Mortazavi A."/>
        </authorList>
    </citation>
    <scope>NUCLEOTIDE SEQUENCE [LARGE SCALE GENOMIC DNA]</scope>
    <source>
        <strain evidence="12 13">ALL</strain>
    </source>
</reference>
<dbReference type="SUPFAM" id="SSF51556">
    <property type="entry name" value="Metallo-dependent hydrolases"/>
    <property type="match status" value="1"/>
</dbReference>
<dbReference type="InterPro" id="IPR003764">
    <property type="entry name" value="GlcNAc_6-P_deAcase"/>
</dbReference>
<dbReference type="PANTHER" id="PTHR11113">
    <property type="entry name" value="N-ACETYLGLUCOSAMINE-6-PHOSPHATE DEACETYLASE"/>
    <property type="match status" value="1"/>
</dbReference>
<dbReference type="GO" id="GO:0006046">
    <property type="term" value="P:N-acetylglucosamine catabolic process"/>
    <property type="evidence" value="ECO:0007669"/>
    <property type="project" value="TreeGrafter"/>
</dbReference>
<dbReference type="InterPro" id="IPR006680">
    <property type="entry name" value="Amidohydro-rel"/>
</dbReference>
<dbReference type="GO" id="GO:0019262">
    <property type="term" value="P:N-acetylneuraminate catabolic process"/>
    <property type="evidence" value="ECO:0007669"/>
    <property type="project" value="UniProtKB-ARBA"/>
</dbReference>
<feature type="binding site" evidence="10">
    <location>
        <position position="242"/>
    </location>
    <ligand>
        <name>Zn(2+)</name>
        <dbReference type="ChEBI" id="CHEBI:29105"/>
    </ligand>
</feature>
<dbReference type="Proteomes" id="UP000298663">
    <property type="component" value="Unassembled WGS sequence"/>
</dbReference>
<evidence type="ECO:0000256" key="1">
    <source>
        <dbReference type="ARBA" id="ARBA00010716"/>
    </source>
</evidence>
<comment type="similarity">
    <text evidence="1 8">Belongs to the metallo-dependent hydrolases superfamily. NagA family.</text>
</comment>
<dbReference type="FunFam" id="3.20.20.140:FF:000023">
    <property type="entry name" value="N-acetylglucosamine-6-phosphate deacetylase"/>
    <property type="match status" value="1"/>
</dbReference>
<comment type="catalytic activity">
    <reaction evidence="7 8">
        <text>N-acetyl-D-glucosamine 6-phosphate + H2O = D-glucosamine 6-phosphate + acetate</text>
        <dbReference type="Rhea" id="RHEA:22936"/>
        <dbReference type="ChEBI" id="CHEBI:15377"/>
        <dbReference type="ChEBI" id="CHEBI:30089"/>
        <dbReference type="ChEBI" id="CHEBI:57513"/>
        <dbReference type="ChEBI" id="CHEBI:58725"/>
        <dbReference type="EC" id="3.5.1.25"/>
    </reaction>
</comment>
<evidence type="ECO:0000256" key="7">
    <source>
        <dbReference type="ARBA" id="ARBA00047647"/>
    </source>
</evidence>
<evidence type="ECO:0000259" key="11">
    <source>
        <dbReference type="Pfam" id="PF01979"/>
    </source>
</evidence>
<name>A0A4U5N658_STECR</name>
<keyword evidence="13" id="KW-1185">Reference proteome</keyword>
<dbReference type="CDD" id="cd00854">
    <property type="entry name" value="NagA"/>
    <property type="match status" value="1"/>
</dbReference>
<evidence type="ECO:0000256" key="4">
    <source>
        <dbReference type="ARBA" id="ARBA00022723"/>
    </source>
</evidence>
<evidence type="ECO:0000256" key="6">
    <source>
        <dbReference type="ARBA" id="ARBA00023277"/>
    </source>
</evidence>
<evidence type="ECO:0000256" key="9">
    <source>
        <dbReference type="PIRSR" id="PIRSR038994-1"/>
    </source>
</evidence>
<dbReference type="AlphaFoldDB" id="A0A4U5N658"/>
<dbReference type="GO" id="GO:0008448">
    <property type="term" value="F:N-acetylglucosamine-6-phosphate deacetylase activity"/>
    <property type="evidence" value="ECO:0007669"/>
    <property type="project" value="UniProtKB-UniRule"/>
</dbReference>
<evidence type="ECO:0000256" key="10">
    <source>
        <dbReference type="PIRSR" id="PIRSR038994-3"/>
    </source>
</evidence>
<reference evidence="12 13" key="2">
    <citation type="journal article" date="2019" name="G3 (Bethesda)">
        <title>Hybrid Assembly of the Genome of the Entomopathogenic Nematode Steinernema carpocapsae Identifies the X-Chromosome.</title>
        <authorList>
            <person name="Serra L."/>
            <person name="Macchietto M."/>
            <person name="Macias-Munoz A."/>
            <person name="McGill C.J."/>
            <person name="Rodriguez I.M."/>
            <person name="Rodriguez B."/>
            <person name="Murad R."/>
            <person name="Mortazavi A."/>
        </authorList>
    </citation>
    <scope>NUCLEOTIDE SEQUENCE [LARGE SCALE GENOMIC DNA]</scope>
    <source>
        <strain evidence="12 13">ALL</strain>
    </source>
</reference>
<dbReference type="NCBIfam" id="TIGR00221">
    <property type="entry name" value="nagA"/>
    <property type="match status" value="1"/>
</dbReference>
<organism evidence="12 13">
    <name type="scientific">Steinernema carpocapsae</name>
    <name type="common">Entomopathogenic nematode</name>
    <dbReference type="NCBI Taxonomy" id="34508"/>
    <lineage>
        <taxon>Eukaryota</taxon>
        <taxon>Metazoa</taxon>
        <taxon>Ecdysozoa</taxon>
        <taxon>Nematoda</taxon>
        <taxon>Chromadorea</taxon>
        <taxon>Rhabditida</taxon>
        <taxon>Tylenchina</taxon>
        <taxon>Panagrolaimomorpha</taxon>
        <taxon>Strongyloidoidea</taxon>
        <taxon>Steinernematidae</taxon>
        <taxon>Steinernema</taxon>
    </lineage>
</organism>
<keyword evidence="6 8" id="KW-0119">Carbohydrate metabolism</keyword>
<dbReference type="OrthoDB" id="10264777at2759"/>
<feature type="binding site" evidence="10">
    <location>
        <position position="221"/>
    </location>
    <ligand>
        <name>Zn(2+)</name>
        <dbReference type="ChEBI" id="CHEBI:29105"/>
    </ligand>
</feature>